<dbReference type="InterPro" id="IPR013783">
    <property type="entry name" value="Ig-like_fold"/>
</dbReference>
<evidence type="ECO:0000256" key="4">
    <source>
        <dbReference type="ARBA" id="ARBA00023295"/>
    </source>
</evidence>
<organism evidence="9 10">
    <name type="scientific">Pontibacter virosus</name>
    <dbReference type="NCBI Taxonomy" id="1765052"/>
    <lineage>
        <taxon>Bacteria</taxon>
        <taxon>Pseudomonadati</taxon>
        <taxon>Bacteroidota</taxon>
        <taxon>Cytophagia</taxon>
        <taxon>Cytophagales</taxon>
        <taxon>Hymenobacteraceae</taxon>
        <taxon>Pontibacter</taxon>
    </lineage>
</organism>
<keyword evidence="5" id="KW-0624">Polysaccharide degradation</keyword>
<reference evidence="9 10" key="1">
    <citation type="submission" date="2018-04" db="EMBL/GenBank/DDBJ databases">
        <title>Genomic Encyclopedia of Type Strains, Phase IV (KMG-IV): sequencing the most valuable type-strain genomes for metagenomic binning, comparative biology and taxonomic classification.</title>
        <authorList>
            <person name="Goeker M."/>
        </authorList>
    </citation>
    <scope>NUCLEOTIDE SEQUENCE [LARGE SCALE GENOMIC DNA]</scope>
    <source>
        <strain evidence="9 10">DSM 100231</strain>
    </source>
</reference>
<dbReference type="OrthoDB" id="9808897at2"/>
<feature type="chain" id="PRO_5015618847" evidence="6">
    <location>
        <begin position="24"/>
        <end position="619"/>
    </location>
</feature>
<dbReference type="Pfam" id="PF00759">
    <property type="entry name" value="Glyco_hydro_9"/>
    <property type="match status" value="1"/>
</dbReference>
<sequence length="619" mass="68976">MNRKKTVVALVLAALVAAANAIAFSNKAIPDFEKESGIAANGPAWIRINQLGYTPTGIKVAVWGSKSKGKLKRFQLVDATTNKVVFKGKAGEAFGAYGPFEESFRLNFTEFTKPGRYYLQAGEAKSPEFLIDADVYKGTADFALRYMRQQRSGFNPYLKDSCHTHDGYTMYGPMPDSTIIDVSGGWHDASDYLQYATTSANATYHLLAAYRDFPGVFTDKHQANGLEGTNGVADVLDEAKWGLDWLLKMHPREDWLFNQLADDRDHQGMRLPTNDPVDYGMGKGGPRPVYFASGEPQGLGKYQNRATGVASIAGKFTSAFGLAAQVYSGQEKELASLFSTKALSAYKLGLAKPGVAQTAPNRAPYFYEEDNWVDDMQLGAAALYQLTGKQEFFKQAYNYGLQEKVTPWMGADTARHYQWYPFHNFGHFELAKKSDDKTKEELVGFYKEGIERVYAKAKKNAFYRGVPFIWCSNNLTTSFAIQSFLYRQLSGDQTYAELEQANFDWLFGVNPWGTSMVYGLPAHGDTPTDPHSAFTRLNKYPIDGGLVDGPVYGSIFNNLQHLKLYSEDAYAEFQSKLAVYHDDFGDYSTNEPTMDGTASLIYLLASKEYSSQEGRPVKK</sequence>
<proteinExistence type="inferred from homology"/>
<evidence type="ECO:0000313" key="10">
    <source>
        <dbReference type="Proteomes" id="UP000245466"/>
    </source>
</evidence>
<dbReference type="GO" id="GO:0008810">
    <property type="term" value="F:cellulase activity"/>
    <property type="evidence" value="ECO:0007669"/>
    <property type="project" value="InterPro"/>
</dbReference>
<dbReference type="InterPro" id="IPR004197">
    <property type="entry name" value="Cellulase_Ig-like"/>
</dbReference>
<keyword evidence="3" id="KW-0119">Carbohydrate metabolism</keyword>
<evidence type="ECO:0000256" key="3">
    <source>
        <dbReference type="ARBA" id="ARBA00023277"/>
    </source>
</evidence>
<dbReference type="SUPFAM" id="SSF81296">
    <property type="entry name" value="E set domains"/>
    <property type="match status" value="1"/>
</dbReference>
<gene>
    <name evidence="9" type="ORF">C8E01_11616</name>
</gene>
<evidence type="ECO:0000256" key="6">
    <source>
        <dbReference type="SAM" id="SignalP"/>
    </source>
</evidence>
<dbReference type="Pfam" id="PF02927">
    <property type="entry name" value="CelD_N"/>
    <property type="match status" value="1"/>
</dbReference>
<evidence type="ECO:0000313" key="9">
    <source>
        <dbReference type="EMBL" id="PVY38491.1"/>
    </source>
</evidence>
<feature type="domain" description="Cellulase Ig-like" evidence="8">
    <location>
        <begin position="44"/>
        <end position="125"/>
    </location>
</feature>
<protein>
    <submittedName>
        <fullName evidence="9">Cellulase-like Ig domain-containing protein</fullName>
    </submittedName>
</protein>
<dbReference type="RefSeq" id="WP_116544842.1">
    <property type="nucleotide sequence ID" value="NZ_QEKI01000016.1"/>
</dbReference>
<evidence type="ECO:0000259" key="7">
    <source>
        <dbReference type="Pfam" id="PF00759"/>
    </source>
</evidence>
<dbReference type="CDD" id="cd02850">
    <property type="entry name" value="E_set_Cellulase_N"/>
    <property type="match status" value="1"/>
</dbReference>
<dbReference type="AlphaFoldDB" id="A0A2U1AQ77"/>
<keyword evidence="4" id="KW-0326">Glycosidase</keyword>
<feature type="signal peptide" evidence="6">
    <location>
        <begin position="1"/>
        <end position="23"/>
    </location>
</feature>
<accession>A0A2U1AQ77</accession>
<keyword evidence="6" id="KW-0732">Signal</keyword>
<comment type="caution">
    <text evidence="9">The sequence shown here is derived from an EMBL/GenBank/DDBJ whole genome shotgun (WGS) entry which is preliminary data.</text>
</comment>
<dbReference type="Proteomes" id="UP000245466">
    <property type="component" value="Unassembled WGS sequence"/>
</dbReference>
<dbReference type="InterPro" id="IPR014756">
    <property type="entry name" value="Ig_E-set"/>
</dbReference>
<dbReference type="GO" id="GO:0000272">
    <property type="term" value="P:polysaccharide catabolic process"/>
    <property type="evidence" value="ECO:0007669"/>
    <property type="project" value="UniProtKB-KW"/>
</dbReference>
<dbReference type="InterPro" id="IPR008928">
    <property type="entry name" value="6-hairpin_glycosidase_sf"/>
</dbReference>
<comment type="similarity">
    <text evidence="1">Belongs to the glycosyl hydrolase 9 (cellulase E) family.</text>
</comment>
<dbReference type="SUPFAM" id="SSF48208">
    <property type="entry name" value="Six-hairpin glycosidases"/>
    <property type="match status" value="1"/>
</dbReference>
<dbReference type="InterPro" id="IPR001701">
    <property type="entry name" value="Glyco_hydro_9"/>
</dbReference>
<evidence type="ECO:0000256" key="1">
    <source>
        <dbReference type="ARBA" id="ARBA00007072"/>
    </source>
</evidence>
<dbReference type="InterPro" id="IPR012341">
    <property type="entry name" value="6hp_glycosidase-like_sf"/>
</dbReference>
<dbReference type="Gene3D" id="1.50.10.10">
    <property type="match status" value="1"/>
</dbReference>
<dbReference type="Gene3D" id="2.60.40.10">
    <property type="entry name" value="Immunoglobulins"/>
    <property type="match status" value="1"/>
</dbReference>
<dbReference type="PANTHER" id="PTHR22298">
    <property type="entry name" value="ENDO-1,4-BETA-GLUCANASE"/>
    <property type="match status" value="1"/>
</dbReference>
<name>A0A2U1AQ77_9BACT</name>
<keyword evidence="2" id="KW-0378">Hydrolase</keyword>
<evidence type="ECO:0000256" key="5">
    <source>
        <dbReference type="ARBA" id="ARBA00023326"/>
    </source>
</evidence>
<evidence type="ECO:0000259" key="8">
    <source>
        <dbReference type="Pfam" id="PF02927"/>
    </source>
</evidence>
<feature type="domain" description="Glycoside hydrolase family 9" evidence="7">
    <location>
        <begin position="136"/>
        <end position="604"/>
    </location>
</feature>
<evidence type="ECO:0000256" key="2">
    <source>
        <dbReference type="ARBA" id="ARBA00022801"/>
    </source>
</evidence>
<dbReference type="EMBL" id="QEKI01000016">
    <property type="protein sequence ID" value="PVY38491.1"/>
    <property type="molecule type" value="Genomic_DNA"/>
</dbReference>
<keyword evidence="10" id="KW-1185">Reference proteome</keyword>